<dbReference type="SUPFAM" id="SSF51735">
    <property type="entry name" value="NAD(P)-binding Rossmann-fold domains"/>
    <property type="match status" value="1"/>
</dbReference>
<gene>
    <name evidence="3" type="primary">oleD</name>
    <name evidence="3" type="ORF">DYBT9275_01299</name>
</gene>
<comment type="caution">
    <text evidence="3">The sequence shown here is derived from an EMBL/GenBank/DDBJ whole genome shotgun (WGS) entry which is preliminary data.</text>
</comment>
<protein>
    <submittedName>
        <fullName evidence="3">2-alkyl-3-oxoalkanoate reductase</fullName>
        <ecNumber evidence="3">1.1.1.412</ecNumber>
    </submittedName>
</protein>
<dbReference type="Pfam" id="PF01370">
    <property type="entry name" value="Epimerase"/>
    <property type="match status" value="1"/>
</dbReference>
<dbReference type="GO" id="GO:0016491">
    <property type="term" value="F:oxidoreductase activity"/>
    <property type="evidence" value="ECO:0007669"/>
    <property type="project" value="UniProtKB-KW"/>
</dbReference>
<dbReference type="InterPro" id="IPR036291">
    <property type="entry name" value="NAD(P)-bd_dom_sf"/>
</dbReference>
<evidence type="ECO:0000313" key="3">
    <source>
        <dbReference type="EMBL" id="CAG4994043.1"/>
    </source>
</evidence>
<feature type="domain" description="NAD-dependent epimerase/dehydratase" evidence="2">
    <location>
        <begin position="5"/>
        <end position="234"/>
    </location>
</feature>
<dbReference type="Proteomes" id="UP000680038">
    <property type="component" value="Unassembled WGS sequence"/>
</dbReference>
<dbReference type="EC" id="1.1.1.412" evidence="3"/>
<evidence type="ECO:0000256" key="1">
    <source>
        <dbReference type="ARBA" id="ARBA00007637"/>
    </source>
</evidence>
<evidence type="ECO:0000259" key="2">
    <source>
        <dbReference type="Pfam" id="PF01370"/>
    </source>
</evidence>
<keyword evidence="4" id="KW-1185">Reference proteome</keyword>
<dbReference type="InterPro" id="IPR001509">
    <property type="entry name" value="Epimerase_deHydtase"/>
</dbReference>
<dbReference type="EMBL" id="CAJRAF010000001">
    <property type="protein sequence ID" value="CAG4994043.1"/>
    <property type="molecule type" value="Genomic_DNA"/>
</dbReference>
<keyword evidence="3" id="KW-0560">Oxidoreductase</keyword>
<dbReference type="RefSeq" id="WP_215237968.1">
    <property type="nucleotide sequence ID" value="NZ_CAJRAF010000001.1"/>
</dbReference>
<dbReference type="PANTHER" id="PTHR43000">
    <property type="entry name" value="DTDP-D-GLUCOSE 4,6-DEHYDRATASE-RELATED"/>
    <property type="match status" value="1"/>
</dbReference>
<evidence type="ECO:0000313" key="4">
    <source>
        <dbReference type="Proteomes" id="UP000680038"/>
    </source>
</evidence>
<reference evidence="3" key="1">
    <citation type="submission" date="2021-04" db="EMBL/GenBank/DDBJ databases">
        <authorList>
            <person name="Rodrigo-Torres L."/>
            <person name="Arahal R. D."/>
            <person name="Lucena T."/>
        </authorList>
    </citation>
    <scope>NUCLEOTIDE SEQUENCE</scope>
    <source>
        <strain evidence="3">CECT 9275</strain>
    </source>
</reference>
<accession>A0A916J934</accession>
<name>A0A916J934_9BACT</name>
<sequence>MRGKVLITGASGFIGHHLVQQALERGYEVHAGVRPSSDISGLKAMETTIPLVFVYPDFSSRQTLEPLLKEGQYDYIIHGAAVTRAKNREAYNLVNATYTLHLAEAALSARLPLKRFVFMSSLAAIGPRTYAEAQKITEETKPFPVTSYGKSKLLAEKYLADLKELPLTIIRPTAVFGPGEKDIFILFKTLNKGLDLHIGTKPQRLSFVYVKDLVTATLTALVAGESKEHRAYNISDGQEYDRYALSELFGALKRKKLFRFHVPVKMIRMVATLLEGFSALSGKTPVLNTEKVNELTAANWYCSIEAASNELQYVPQYNLKKGLAETLDWYTTNKWL</sequence>
<comment type="similarity">
    <text evidence="1">Belongs to the NAD(P)-dependent epimerase/dehydratase family.</text>
</comment>
<dbReference type="Gene3D" id="3.40.50.720">
    <property type="entry name" value="NAD(P)-binding Rossmann-like Domain"/>
    <property type="match status" value="1"/>
</dbReference>
<proteinExistence type="inferred from homology"/>
<dbReference type="AlphaFoldDB" id="A0A916J934"/>
<organism evidence="3 4">
    <name type="scientific">Dyadobacter helix</name>
    <dbReference type="NCBI Taxonomy" id="2822344"/>
    <lineage>
        <taxon>Bacteria</taxon>
        <taxon>Pseudomonadati</taxon>
        <taxon>Bacteroidota</taxon>
        <taxon>Cytophagia</taxon>
        <taxon>Cytophagales</taxon>
        <taxon>Spirosomataceae</taxon>
        <taxon>Dyadobacter</taxon>
    </lineage>
</organism>